<dbReference type="Gene3D" id="3.10.20.410">
    <property type="match status" value="1"/>
</dbReference>
<dbReference type="Proteomes" id="UP000255529">
    <property type="component" value="Unassembled WGS sequence"/>
</dbReference>
<sequence>MTINKTLTSLLTLTSILLTNRAVAVEFDTRLLAGASQEADLSRFYRQSDLPSGQHTFDIYVNGNWKGRFPLQLGEHPEQIAMRYEDAAVLGIDLTALPKQQKVTQLLPLNALVQGGSVTQETDTLSMKLSVPQAHIIHSENGYVDPQFWQQGESALLFSYNTTYYRSQFKTGNTATRDDLYAGLNSGFNLEGWQFRDNSTFSHYSGRDSQWRNNTRYLQHGFSSITSTLTGGDFYSPGNMFDSIRLRGISLASDTNMLPNSQQGFSPVVHGVAQTNALVKVMQSGNVIYQENVPPGAFSLDSIQPTGSGGDLLVIVKEADGSEQSFTVPFSAVPNMLKPGIAKYALLAGKVQQSNTRYSPDFLQSSLQYGFNNLVTGYAGALIGNDYRSYLLGSGWNLPFGAVSVDITQADAHFPGRSESGQSYRIAYSKFLDTTATNFTLAAYRYSTKGYYSFSDAIYTHDGYRQLADRQPGIQNPAGEWSGDPLDMNTLDALRSARPRNTFNLSLNQRLGDSLGTLFFSGTQRDYWTEQGNSREYQLGYSNNFGKVDYNLSASRVRNDSHEEETRYYLSINVPFDAFEHTAYLSSSLSMTDSHYQQSQLSVSGVSGDANQLSYTLSGANQPSGENMAGVSASYRTSLSTLGGSYSEASDYRQAGLSARGSLVAIPWDVLAANEIGHTLTVVDAPQAAGLMVNGDESIITNRDGLALVPYATPYRQNTLTLSDTNDASGAEITNNVGYIVPFYGAVNRVKFATDLRQSYTLTASFPDGKPLPFGTEVVDQNGRAVGYVGQASVLYVKSEQPPKRLDVKLNRADANSCVIDLTTADIATVNKVICR</sequence>
<keyword evidence="5" id="KW-0812">Transmembrane</keyword>
<feature type="domain" description="PapC-like C-terminal" evidence="10">
    <location>
        <begin position="762"/>
        <end position="823"/>
    </location>
</feature>
<keyword evidence="8" id="KW-0998">Cell outer membrane</keyword>
<dbReference type="Pfam" id="PF13953">
    <property type="entry name" value="PapC_C"/>
    <property type="match status" value="1"/>
</dbReference>
<dbReference type="Gene3D" id="2.60.40.3110">
    <property type="match status" value="1"/>
</dbReference>
<evidence type="ECO:0000256" key="3">
    <source>
        <dbReference type="ARBA" id="ARBA00022448"/>
    </source>
</evidence>
<evidence type="ECO:0000256" key="4">
    <source>
        <dbReference type="ARBA" id="ARBA00022452"/>
    </source>
</evidence>
<dbReference type="InterPro" id="IPR043142">
    <property type="entry name" value="PapC-like_C_sf"/>
</dbReference>
<dbReference type="RefSeq" id="WP_115183730.1">
    <property type="nucleotide sequence ID" value="NZ_CAMKUF010000003.1"/>
</dbReference>
<dbReference type="PANTHER" id="PTHR30451:SF3">
    <property type="entry name" value="OUTER MEMBRANE USHER PROTEIN HTRE-RELATED"/>
    <property type="match status" value="1"/>
</dbReference>
<evidence type="ECO:0000313" key="13">
    <source>
        <dbReference type="Proteomes" id="UP000255529"/>
    </source>
</evidence>
<evidence type="ECO:0000256" key="5">
    <source>
        <dbReference type="ARBA" id="ARBA00022692"/>
    </source>
</evidence>
<evidence type="ECO:0000259" key="10">
    <source>
        <dbReference type="Pfam" id="PF13953"/>
    </source>
</evidence>
<dbReference type="GO" id="GO:0009297">
    <property type="term" value="P:pilus assembly"/>
    <property type="evidence" value="ECO:0007669"/>
    <property type="project" value="InterPro"/>
</dbReference>
<keyword evidence="4" id="KW-1134">Transmembrane beta strand</keyword>
<feature type="signal peptide" evidence="9">
    <location>
        <begin position="1"/>
        <end position="24"/>
    </location>
</feature>
<dbReference type="GO" id="GO:0009279">
    <property type="term" value="C:cell outer membrane"/>
    <property type="evidence" value="ECO:0007669"/>
    <property type="project" value="UniProtKB-SubCell"/>
</dbReference>
<dbReference type="InterPro" id="IPR037224">
    <property type="entry name" value="PapC_N_sf"/>
</dbReference>
<comment type="subcellular location">
    <subcellularLocation>
        <location evidence="1">Cell outer membrane</location>
        <topology evidence="1">Multi-pass membrane protein</topology>
    </subcellularLocation>
</comment>
<dbReference type="EMBL" id="UGYN01000002">
    <property type="protein sequence ID" value="SUI69900.1"/>
    <property type="molecule type" value="Genomic_DNA"/>
</dbReference>
<evidence type="ECO:0000256" key="2">
    <source>
        <dbReference type="ARBA" id="ARBA00008064"/>
    </source>
</evidence>
<dbReference type="Pfam" id="PF13954">
    <property type="entry name" value="PapC_N"/>
    <property type="match status" value="1"/>
</dbReference>
<name>A0A379ZWV0_9GAMM</name>
<evidence type="ECO:0000256" key="1">
    <source>
        <dbReference type="ARBA" id="ARBA00004571"/>
    </source>
</evidence>
<dbReference type="InterPro" id="IPR025949">
    <property type="entry name" value="PapC-like_C"/>
</dbReference>
<dbReference type="SUPFAM" id="SSF141729">
    <property type="entry name" value="FimD N-terminal domain-like"/>
    <property type="match status" value="1"/>
</dbReference>
<dbReference type="Gene3D" id="2.60.40.2610">
    <property type="entry name" value="Outer membrane usher protein FimD, plug domain"/>
    <property type="match status" value="1"/>
</dbReference>
<protein>
    <submittedName>
        <fullName evidence="12">Heat shock protein E</fullName>
    </submittedName>
</protein>
<comment type="similarity">
    <text evidence="2">Belongs to the fimbrial export usher family.</text>
</comment>
<keyword evidence="12" id="KW-0346">Stress response</keyword>
<evidence type="ECO:0000256" key="8">
    <source>
        <dbReference type="ARBA" id="ARBA00023237"/>
    </source>
</evidence>
<evidence type="ECO:0000313" key="12">
    <source>
        <dbReference type="EMBL" id="SUI69900.1"/>
    </source>
</evidence>
<proteinExistence type="inferred from homology"/>
<dbReference type="InterPro" id="IPR042186">
    <property type="entry name" value="FimD_plug_dom"/>
</dbReference>
<dbReference type="AlphaFoldDB" id="A0A379ZWV0"/>
<dbReference type="FunFam" id="2.60.40.3110:FF:000001">
    <property type="entry name" value="Putative fimbrial outer membrane usher"/>
    <property type="match status" value="1"/>
</dbReference>
<evidence type="ECO:0000256" key="6">
    <source>
        <dbReference type="ARBA" id="ARBA00022729"/>
    </source>
</evidence>
<evidence type="ECO:0000259" key="11">
    <source>
        <dbReference type="Pfam" id="PF13954"/>
    </source>
</evidence>
<organism evidence="12 13">
    <name type="scientific">Serratia quinivorans</name>
    <dbReference type="NCBI Taxonomy" id="137545"/>
    <lineage>
        <taxon>Bacteria</taxon>
        <taxon>Pseudomonadati</taxon>
        <taxon>Pseudomonadota</taxon>
        <taxon>Gammaproteobacteria</taxon>
        <taxon>Enterobacterales</taxon>
        <taxon>Yersiniaceae</taxon>
        <taxon>Serratia</taxon>
    </lineage>
</organism>
<dbReference type="PANTHER" id="PTHR30451">
    <property type="entry name" value="OUTER MEMBRANE USHER PROTEIN"/>
    <property type="match status" value="1"/>
</dbReference>
<dbReference type="Gene3D" id="2.60.40.2070">
    <property type="match status" value="1"/>
</dbReference>
<accession>A0A379ZWV0</accession>
<feature type="chain" id="PRO_5016623555" evidence="9">
    <location>
        <begin position="25"/>
        <end position="836"/>
    </location>
</feature>
<gene>
    <name evidence="12" type="primary">htrE_2</name>
    <name evidence="12" type="ORF">NCTC11544_03078</name>
</gene>
<keyword evidence="7" id="KW-0472">Membrane</keyword>
<dbReference type="Pfam" id="PF00577">
    <property type="entry name" value="Usher"/>
    <property type="match status" value="1"/>
</dbReference>
<reference evidence="12 13" key="1">
    <citation type="submission" date="2018-06" db="EMBL/GenBank/DDBJ databases">
        <authorList>
            <consortium name="Pathogen Informatics"/>
            <person name="Doyle S."/>
        </authorList>
    </citation>
    <scope>NUCLEOTIDE SEQUENCE [LARGE SCALE GENOMIC DNA]</scope>
    <source>
        <strain evidence="12 13">NCTC11544</strain>
    </source>
</reference>
<dbReference type="InterPro" id="IPR025885">
    <property type="entry name" value="PapC_N"/>
</dbReference>
<feature type="domain" description="PapC N-terminal" evidence="11">
    <location>
        <begin position="26"/>
        <end position="163"/>
    </location>
</feature>
<keyword evidence="6 9" id="KW-0732">Signal</keyword>
<evidence type="ECO:0000256" key="7">
    <source>
        <dbReference type="ARBA" id="ARBA00023136"/>
    </source>
</evidence>
<dbReference type="GO" id="GO:0015473">
    <property type="term" value="F:fimbrial usher porin activity"/>
    <property type="evidence" value="ECO:0007669"/>
    <property type="project" value="InterPro"/>
</dbReference>
<evidence type="ECO:0000256" key="9">
    <source>
        <dbReference type="SAM" id="SignalP"/>
    </source>
</evidence>
<dbReference type="InterPro" id="IPR000015">
    <property type="entry name" value="Fimb_usher"/>
</dbReference>
<keyword evidence="3" id="KW-0813">Transport</keyword>